<dbReference type="InterPro" id="IPR000792">
    <property type="entry name" value="Tscrpt_reg_LuxR_C"/>
</dbReference>
<feature type="domain" description="HTH luxR-type" evidence="1">
    <location>
        <begin position="304"/>
        <end position="361"/>
    </location>
</feature>
<organism evidence="2 3">
    <name type="scientific">Sphingomonas citri</name>
    <dbReference type="NCBI Taxonomy" id="2862499"/>
    <lineage>
        <taxon>Bacteria</taxon>
        <taxon>Pseudomonadati</taxon>
        <taxon>Pseudomonadota</taxon>
        <taxon>Alphaproteobacteria</taxon>
        <taxon>Sphingomonadales</taxon>
        <taxon>Sphingomonadaceae</taxon>
        <taxon>Sphingomonas</taxon>
    </lineage>
</organism>
<proteinExistence type="predicted"/>
<evidence type="ECO:0000313" key="2">
    <source>
        <dbReference type="EMBL" id="MBW6531249.1"/>
    </source>
</evidence>
<dbReference type="RefSeq" id="WP_219748662.1">
    <property type="nucleotide sequence ID" value="NZ_JAHXZN010000003.1"/>
</dbReference>
<accession>A0ABS7BNR0</accession>
<dbReference type="Gene3D" id="1.10.10.10">
    <property type="entry name" value="Winged helix-like DNA-binding domain superfamily/Winged helix DNA-binding domain"/>
    <property type="match status" value="1"/>
</dbReference>
<keyword evidence="3" id="KW-1185">Reference proteome</keyword>
<dbReference type="EMBL" id="JAHXZN010000003">
    <property type="protein sequence ID" value="MBW6531249.1"/>
    <property type="molecule type" value="Genomic_DNA"/>
</dbReference>
<comment type="caution">
    <text evidence="2">The sequence shown here is derived from an EMBL/GenBank/DDBJ whole genome shotgun (WGS) entry which is preliminary data.</text>
</comment>
<dbReference type="InterPro" id="IPR016032">
    <property type="entry name" value="Sig_transdc_resp-reg_C-effctor"/>
</dbReference>
<protein>
    <recommendedName>
        <fullName evidence="1">HTH luxR-type domain-containing protein</fullName>
    </recommendedName>
</protein>
<dbReference type="SMART" id="SM00421">
    <property type="entry name" value="HTH_LUXR"/>
    <property type="match status" value="1"/>
</dbReference>
<gene>
    <name evidence="2" type="ORF">KZ820_10935</name>
</gene>
<evidence type="ECO:0000259" key="1">
    <source>
        <dbReference type="SMART" id="SM00421"/>
    </source>
</evidence>
<dbReference type="SUPFAM" id="SSF46894">
    <property type="entry name" value="C-terminal effector domain of the bipartite response regulators"/>
    <property type="match status" value="1"/>
</dbReference>
<sequence>MVSVLHGSAVVAMMGQGQGEARPASALPPDRVLSAVASAEVDDPLVALARDHAQALDADALLITWQPPASAPVALYAGGAGLTRERIDRLVAEQAAHPARAAREWRPEREGDEGGARLLAVFPAGDGMVTITTLFARPSETARQRAEAEAARRQSLLEPFFALWAQRARAQAQARGLAEAVNHSDVGVLLVNARGQLMLANTVAEALMARQDGLRRSGTLLSGSRLPDTLRLQTAIDHVVGGGTSRARAAAPVIALGRAERRPLLVAIVATDQPPATAEDCAAILYVFDPAQELRRLIEPVCKLYGLSPVETRLTCLLADALSLADAAAAMHVREQTARSYLKQIFLKTDTNRQAELVWLMLKSAVRVAPICRTSFV</sequence>
<reference evidence="2 3" key="1">
    <citation type="submission" date="2021-07" db="EMBL/GenBank/DDBJ databases">
        <title>Sphingomonas sp.</title>
        <authorList>
            <person name="Feng G."/>
            <person name="Li J."/>
            <person name="Pan M."/>
        </authorList>
    </citation>
    <scope>NUCLEOTIDE SEQUENCE [LARGE SCALE GENOMIC DNA]</scope>
    <source>
        <strain evidence="2 3">RRHST34</strain>
    </source>
</reference>
<evidence type="ECO:0000313" key="3">
    <source>
        <dbReference type="Proteomes" id="UP000759103"/>
    </source>
</evidence>
<dbReference type="InterPro" id="IPR036388">
    <property type="entry name" value="WH-like_DNA-bd_sf"/>
</dbReference>
<dbReference type="Proteomes" id="UP000759103">
    <property type="component" value="Unassembled WGS sequence"/>
</dbReference>
<name>A0ABS7BNR0_9SPHN</name>